<accession>A0A023BNZ7</accession>
<dbReference type="Gene3D" id="3.30.1150.10">
    <property type="match status" value="1"/>
</dbReference>
<organism evidence="2 3">
    <name type="scientific">Aquimarina atlantica</name>
    <dbReference type="NCBI Taxonomy" id="1317122"/>
    <lineage>
        <taxon>Bacteria</taxon>
        <taxon>Pseudomonadati</taxon>
        <taxon>Bacteroidota</taxon>
        <taxon>Flavobacteriia</taxon>
        <taxon>Flavobacteriales</taxon>
        <taxon>Flavobacteriaceae</taxon>
        <taxon>Aquimarina</taxon>
    </lineage>
</organism>
<feature type="chain" id="PRO_5001511721" description="TonB C-terminal domain-containing protein" evidence="1">
    <location>
        <begin position="20"/>
        <end position="150"/>
    </location>
</feature>
<evidence type="ECO:0000313" key="3">
    <source>
        <dbReference type="Proteomes" id="UP000023541"/>
    </source>
</evidence>
<gene>
    <name evidence="2" type="ORF">ATO12_07895</name>
</gene>
<dbReference type="STRING" id="1317122.ATO12_07895"/>
<feature type="signal peptide" evidence="1">
    <location>
        <begin position="1"/>
        <end position="19"/>
    </location>
</feature>
<sequence>MRSFLVLLIGLMIFSASFSQNNPILKCKDSTNERIRQNCIITVIQEFVDANYNIAAITPYAKPGTNRVYVRFKIDQIGRIVDIQAKSSSMELELEAIKTLQAFPYTIPKSEKTSLEEKEIFEDVYTLPIVFEIQTTEINLSSQKRITGND</sequence>
<dbReference type="Proteomes" id="UP000023541">
    <property type="component" value="Unassembled WGS sequence"/>
</dbReference>
<dbReference type="RefSeq" id="WP_034247477.1">
    <property type="nucleotide sequence ID" value="NZ_AQRA01000017.1"/>
</dbReference>
<proteinExistence type="predicted"/>
<evidence type="ECO:0000313" key="2">
    <source>
        <dbReference type="EMBL" id="EZH71418.1"/>
    </source>
</evidence>
<comment type="caution">
    <text evidence="2">The sequence shown here is derived from an EMBL/GenBank/DDBJ whole genome shotgun (WGS) entry which is preliminary data.</text>
</comment>
<dbReference type="OrthoDB" id="1161776at2"/>
<dbReference type="AlphaFoldDB" id="A0A023BNZ7"/>
<keyword evidence="3" id="KW-1185">Reference proteome</keyword>
<evidence type="ECO:0000256" key="1">
    <source>
        <dbReference type="SAM" id="SignalP"/>
    </source>
</evidence>
<reference evidence="2 3" key="1">
    <citation type="submission" date="2014-04" db="EMBL/GenBank/DDBJ databases">
        <title>Aquimarina sp. 22II-S11-z7 Genome Sequencing.</title>
        <authorList>
            <person name="Lai Q."/>
        </authorList>
    </citation>
    <scope>NUCLEOTIDE SEQUENCE [LARGE SCALE GENOMIC DNA]</scope>
    <source>
        <strain evidence="2 3">22II-S11-z7</strain>
    </source>
</reference>
<dbReference type="EMBL" id="AQRA01000017">
    <property type="protein sequence ID" value="EZH71418.1"/>
    <property type="molecule type" value="Genomic_DNA"/>
</dbReference>
<dbReference type="eggNOG" id="COG4219">
    <property type="taxonomic scope" value="Bacteria"/>
</dbReference>
<evidence type="ECO:0008006" key="4">
    <source>
        <dbReference type="Google" id="ProtNLM"/>
    </source>
</evidence>
<protein>
    <recommendedName>
        <fullName evidence="4">TonB C-terminal domain-containing protein</fullName>
    </recommendedName>
</protein>
<name>A0A023BNZ7_9FLAO</name>
<keyword evidence="1" id="KW-0732">Signal</keyword>